<dbReference type="Gene3D" id="1.10.10.10">
    <property type="entry name" value="Winged helix-like DNA-binding domain superfamily/Winged helix DNA-binding domain"/>
    <property type="match status" value="1"/>
</dbReference>
<name>A0A087EA97_9BIFI</name>
<evidence type="ECO:0000313" key="6">
    <source>
        <dbReference type="Proteomes" id="UP000029055"/>
    </source>
</evidence>
<dbReference type="GO" id="GO:0003677">
    <property type="term" value="F:DNA binding"/>
    <property type="evidence" value="ECO:0007669"/>
    <property type="project" value="UniProtKB-KW"/>
</dbReference>
<comment type="caution">
    <text evidence="5">The sequence shown here is derived from an EMBL/GenBank/DDBJ whole genome shotgun (WGS) entry which is preliminary data.</text>
</comment>
<dbReference type="AlphaFoldDB" id="A0A087EA97"/>
<evidence type="ECO:0000256" key="3">
    <source>
        <dbReference type="ARBA" id="ARBA00023163"/>
    </source>
</evidence>
<keyword evidence="6" id="KW-1185">Reference proteome</keyword>
<dbReference type="OrthoDB" id="162531at2"/>
<dbReference type="SUPFAM" id="SSF46785">
    <property type="entry name" value="Winged helix' DNA-binding domain"/>
    <property type="match status" value="1"/>
</dbReference>
<keyword evidence="1" id="KW-0805">Transcription regulation</keyword>
<dbReference type="InterPro" id="IPR036388">
    <property type="entry name" value="WH-like_DNA-bd_sf"/>
</dbReference>
<dbReference type="Proteomes" id="UP000029055">
    <property type="component" value="Unassembled WGS sequence"/>
</dbReference>
<gene>
    <name evidence="5" type="ORF">BISU_0709</name>
</gene>
<keyword evidence="2" id="KW-0238">DNA-binding</keyword>
<organism evidence="5 6">
    <name type="scientific">Bifidobacterium subtile</name>
    <dbReference type="NCBI Taxonomy" id="77635"/>
    <lineage>
        <taxon>Bacteria</taxon>
        <taxon>Bacillati</taxon>
        <taxon>Actinomycetota</taxon>
        <taxon>Actinomycetes</taxon>
        <taxon>Bifidobacteriales</taxon>
        <taxon>Bifidobacteriaceae</taxon>
        <taxon>Bifidobacterium</taxon>
    </lineage>
</organism>
<accession>A0A087EA97</accession>
<dbReference type="GO" id="GO:0003700">
    <property type="term" value="F:DNA-binding transcription factor activity"/>
    <property type="evidence" value="ECO:0007669"/>
    <property type="project" value="InterPro"/>
</dbReference>
<evidence type="ECO:0000256" key="1">
    <source>
        <dbReference type="ARBA" id="ARBA00023015"/>
    </source>
</evidence>
<dbReference type="InterPro" id="IPR000835">
    <property type="entry name" value="HTH_MarR-typ"/>
</dbReference>
<dbReference type="Pfam" id="PF12802">
    <property type="entry name" value="MarR_2"/>
    <property type="match status" value="1"/>
</dbReference>
<dbReference type="RefSeq" id="WP_024462695.1">
    <property type="nucleotide sequence ID" value="NZ_CP062939.1"/>
</dbReference>
<keyword evidence="3" id="KW-0804">Transcription</keyword>
<dbReference type="STRING" id="77635.BISU_0709"/>
<feature type="domain" description="HTH marR-type" evidence="4">
    <location>
        <begin position="24"/>
        <end position="122"/>
    </location>
</feature>
<dbReference type="PANTHER" id="PTHR42756:SF1">
    <property type="entry name" value="TRANSCRIPTIONAL REPRESSOR OF EMRAB OPERON"/>
    <property type="match status" value="1"/>
</dbReference>
<evidence type="ECO:0000256" key="2">
    <source>
        <dbReference type="ARBA" id="ARBA00023125"/>
    </source>
</evidence>
<evidence type="ECO:0000259" key="4">
    <source>
        <dbReference type="SMART" id="SM00347"/>
    </source>
</evidence>
<reference evidence="5 6" key="1">
    <citation type="submission" date="2014-03" db="EMBL/GenBank/DDBJ databases">
        <title>Genomics of Bifidobacteria.</title>
        <authorList>
            <person name="Ventura M."/>
            <person name="Milani C."/>
            <person name="Lugli G.A."/>
        </authorList>
    </citation>
    <scope>NUCLEOTIDE SEQUENCE [LARGE SCALE GENOMIC DNA]</scope>
    <source>
        <strain evidence="5 6">LMG 11597</strain>
    </source>
</reference>
<dbReference type="EMBL" id="JGZR01000003">
    <property type="protein sequence ID" value="KFJ04698.1"/>
    <property type="molecule type" value="Genomic_DNA"/>
</dbReference>
<dbReference type="SMART" id="SM00347">
    <property type="entry name" value="HTH_MARR"/>
    <property type="match status" value="1"/>
</dbReference>
<proteinExistence type="predicted"/>
<protein>
    <submittedName>
        <fullName evidence="5">Transcriptional regulator</fullName>
    </submittedName>
</protein>
<dbReference type="eggNOG" id="COG1846">
    <property type="taxonomic scope" value="Bacteria"/>
</dbReference>
<sequence>MHDLGYLAQDISILHRSYYKDTAQAFKRLKLNPTAACIMIAVCDSPGINQQRISDYLAIDKGLTAREVAKLESSGYLRRVKGKGKSVSLDATAAGEAIADKARHVRAAWWQTLFSRTGVTQTSELLPGIELIVHTLTGRLDSPNSEIAEA</sequence>
<dbReference type="InterPro" id="IPR036390">
    <property type="entry name" value="WH_DNA-bd_sf"/>
</dbReference>
<dbReference type="PANTHER" id="PTHR42756">
    <property type="entry name" value="TRANSCRIPTIONAL REGULATOR, MARR"/>
    <property type="match status" value="1"/>
</dbReference>
<evidence type="ECO:0000313" key="5">
    <source>
        <dbReference type="EMBL" id="KFJ04698.1"/>
    </source>
</evidence>